<dbReference type="Pfam" id="PF03828">
    <property type="entry name" value="PAP_assoc"/>
    <property type="match status" value="1"/>
</dbReference>
<reference evidence="12" key="1">
    <citation type="submission" date="2021-12" db="EMBL/GenBank/DDBJ databases">
        <authorList>
            <person name="King R."/>
        </authorList>
    </citation>
    <scope>NUCLEOTIDE SEQUENCE</scope>
</reference>
<evidence type="ECO:0000256" key="5">
    <source>
        <dbReference type="ARBA" id="ARBA00022679"/>
    </source>
</evidence>
<accession>A0ABN8B0D6</accession>
<name>A0ABN8B0D6_CHISP</name>
<gene>
    <name evidence="12" type="ORF">CHILSU_LOCUS2459</name>
</gene>
<feature type="compositionally biased region" description="Low complexity" evidence="9">
    <location>
        <begin position="75"/>
        <end position="86"/>
    </location>
</feature>
<organism evidence="12 13">
    <name type="scientific">Chilo suppressalis</name>
    <name type="common">Asiatic rice borer moth</name>
    <dbReference type="NCBI Taxonomy" id="168631"/>
    <lineage>
        <taxon>Eukaryota</taxon>
        <taxon>Metazoa</taxon>
        <taxon>Ecdysozoa</taxon>
        <taxon>Arthropoda</taxon>
        <taxon>Hexapoda</taxon>
        <taxon>Insecta</taxon>
        <taxon>Pterygota</taxon>
        <taxon>Neoptera</taxon>
        <taxon>Endopterygota</taxon>
        <taxon>Lepidoptera</taxon>
        <taxon>Glossata</taxon>
        <taxon>Ditrysia</taxon>
        <taxon>Pyraloidea</taxon>
        <taxon>Crambidae</taxon>
        <taxon>Crambinae</taxon>
        <taxon>Chilo</taxon>
    </lineage>
</organism>
<evidence type="ECO:0000256" key="6">
    <source>
        <dbReference type="ARBA" id="ARBA00022723"/>
    </source>
</evidence>
<sequence>MNEGSPMIYHGNGGFGGPGPMYMVGMERQARHYPLDVVQVPGASPANGNGTPRRWQQRRDRYKDNTAFGYDSDDSSLSSNASGSNKSGDKGEGSSRGSSSGASAGGSIGGGGAVFNVGGGLGGGGTRDYREWRSRRGREATARPRRIAPERYLNASYPFQVKFTPDDLLNGSKWDTLSQEMWDKFVKSQQTEDTFRKKMNLWRYIYITIKSIFPRYGLYVVGSTMSGFGLESSDMDLCLYIRPLDNVDPRAHALLHLNYILGYIKTFDPEAELIQAKVPILKFRDARNGVQVDLNCNNVVGIRNTNLLYGFSRMDWRVRPLVAVTKLWAQAHNINDARQRTLSSYSLTLMVIHFLQCGTSPSILPRWAGGTAGWERRAHNRATLAELFLQLLRYYADFPYSTMAVSVRAGARVPIAECRAARAHKNDPHQWKLLCVEEPFDLTNTARSVYDPETFERIVNTFRESHARLHAALRLHAAWPQR</sequence>
<comment type="similarity">
    <text evidence="8">Belongs to the DNA polymerase type-B-like family. GLD2 subfamily.</text>
</comment>
<feature type="domain" description="PAP-associated" evidence="10">
    <location>
        <begin position="383"/>
        <end position="444"/>
    </location>
</feature>
<evidence type="ECO:0000256" key="3">
    <source>
        <dbReference type="ARBA" id="ARBA00004496"/>
    </source>
</evidence>
<evidence type="ECO:0000256" key="2">
    <source>
        <dbReference type="ARBA" id="ARBA00001946"/>
    </source>
</evidence>
<dbReference type="CDD" id="cd05402">
    <property type="entry name" value="NT_PAP_TUTase"/>
    <property type="match status" value="1"/>
</dbReference>
<feature type="region of interest" description="Disordered" evidence="9">
    <location>
        <begin position="39"/>
        <end position="107"/>
    </location>
</feature>
<comment type="cofactor">
    <cofactor evidence="2">
        <name>Mg(2+)</name>
        <dbReference type="ChEBI" id="CHEBI:18420"/>
    </cofactor>
</comment>
<evidence type="ECO:0000259" key="11">
    <source>
        <dbReference type="Pfam" id="PF22600"/>
    </source>
</evidence>
<evidence type="ECO:0000256" key="7">
    <source>
        <dbReference type="ARBA" id="ARBA00022842"/>
    </source>
</evidence>
<proteinExistence type="inferred from homology"/>
<dbReference type="SUPFAM" id="SSF81631">
    <property type="entry name" value="PAP/OAS1 substrate-binding domain"/>
    <property type="match status" value="1"/>
</dbReference>
<keyword evidence="4" id="KW-0963">Cytoplasm</keyword>
<dbReference type="InterPro" id="IPR054708">
    <property type="entry name" value="MTPAP-like_central"/>
</dbReference>
<evidence type="ECO:0000256" key="4">
    <source>
        <dbReference type="ARBA" id="ARBA00022490"/>
    </source>
</evidence>
<dbReference type="PANTHER" id="PTHR12271:SF40">
    <property type="entry name" value="POLY(A) RNA POLYMERASE GLD2"/>
    <property type="match status" value="1"/>
</dbReference>
<evidence type="ECO:0000256" key="9">
    <source>
        <dbReference type="SAM" id="MobiDB-lite"/>
    </source>
</evidence>
<dbReference type="Pfam" id="PF22600">
    <property type="entry name" value="MTPAP-like_central"/>
    <property type="match status" value="1"/>
</dbReference>
<protein>
    <recommendedName>
        <fullName evidence="14">PAP-associated domain-containing protein</fullName>
    </recommendedName>
</protein>
<comment type="subcellular location">
    <subcellularLocation>
        <location evidence="3">Cytoplasm</location>
    </subcellularLocation>
</comment>
<dbReference type="Gene3D" id="1.10.1410.10">
    <property type="match status" value="1"/>
</dbReference>
<evidence type="ECO:0000313" key="12">
    <source>
        <dbReference type="EMBL" id="CAH0399320.1"/>
    </source>
</evidence>
<evidence type="ECO:0000256" key="1">
    <source>
        <dbReference type="ARBA" id="ARBA00001936"/>
    </source>
</evidence>
<dbReference type="EMBL" id="OU963907">
    <property type="protein sequence ID" value="CAH0399320.1"/>
    <property type="molecule type" value="Genomic_DNA"/>
</dbReference>
<evidence type="ECO:0000313" key="13">
    <source>
        <dbReference type="Proteomes" id="UP001153292"/>
    </source>
</evidence>
<keyword evidence="5" id="KW-0808">Transferase</keyword>
<feature type="domain" description="Poly(A) RNA polymerase mitochondrial-like central palm" evidence="11">
    <location>
        <begin position="177"/>
        <end position="312"/>
    </location>
</feature>
<keyword evidence="7" id="KW-0460">Magnesium</keyword>
<keyword evidence="13" id="KW-1185">Reference proteome</keyword>
<dbReference type="Proteomes" id="UP001153292">
    <property type="component" value="Chromosome 14"/>
</dbReference>
<dbReference type="Gene3D" id="3.30.460.10">
    <property type="entry name" value="Beta Polymerase, domain 2"/>
    <property type="match status" value="1"/>
</dbReference>
<evidence type="ECO:0000256" key="8">
    <source>
        <dbReference type="ARBA" id="ARBA00038491"/>
    </source>
</evidence>
<keyword evidence="6" id="KW-0479">Metal-binding</keyword>
<dbReference type="PANTHER" id="PTHR12271">
    <property type="entry name" value="POLY A POLYMERASE CID PAP -RELATED"/>
    <property type="match status" value="1"/>
</dbReference>
<evidence type="ECO:0000259" key="10">
    <source>
        <dbReference type="Pfam" id="PF03828"/>
    </source>
</evidence>
<dbReference type="InterPro" id="IPR043519">
    <property type="entry name" value="NT_sf"/>
</dbReference>
<dbReference type="InterPro" id="IPR002058">
    <property type="entry name" value="PAP_assoc"/>
</dbReference>
<evidence type="ECO:0008006" key="14">
    <source>
        <dbReference type="Google" id="ProtNLM"/>
    </source>
</evidence>
<comment type="cofactor">
    <cofactor evidence="1">
        <name>Mn(2+)</name>
        <dbReference type="ChEBI" id="CHEBI:29035"/>
    </cofactor>
</comment>
<dbReference type="SUPFAM" id="SSF81301">
    <property type="entry name" value="Nucleotidyltransferase"/>
    <property type="match status" value="1"/>
</dbReference>